<organism evidence="3 4">
    <name type="scientific">Tritrichomonas musculus</name>
    <dbReference type="NCBI Taxonomy" id="1915356"/>
    <lineage>
        <taxon>Eukaryota</taxon>
        <taxon>Metamonada</taxon>
        <taxon>Parabasalia</taxon>
        <taxon>Tritrichomonadida</taxon>
        <taxon>Tritrichomonadidae</taxon>
        <taxon>Tritrichomonas</taxon>
    </lineage>
</organism>
<dbReference type="InterPro" id="IPR002110">
    <property type="entry name" value="Ankyrin_rpt"/>
</dbReference>
<dbReference type="InterPro" id="IPR020683">
    <property type="entry name" value="DUF3447"/>
</dbReference>
<name>A0ABR2KA25_9EUKA</name>
<dbReference type="PANTHER" id="PTHR24159:SF5">
    <property type="entry name" value="ANK_REP_REGION DOMAIN-CONTAINING PROTEIN"/>
    <property type="match status" value="1"/>
</dbReference>
<feature type="region of interest" description="Disordered" evidence="1">
    <location>
        <begin position="427"/>
        <end position="453"/>
    </location>
</feature>
<dbReference type="Gene3D" id="1.25.40.20">
    <property type="entry name" value="Ankyrin repeat-containing domain"/>
    <property type="match status" value="1"/>
</dbReference>
<evidence type="ECO:0000259" key="2">
    <source>
        <dbReference type="Pfam" id="PF11929"/>
    </source>
</evidence>
<dbReference type="SMART" id="SM00248">
    <property type="entry name" value="ANK"/>
    <property type="match status" value="4"/>
</dbReference>
<feature type="domain" description="DUF3447" evidence="2">
    <location>
        <begin position="240"/>
        <end position="315"/>
    </location>
</feature>
<dbReference type="Pfam" id="PF11929">
    <property type="entry name" value="DUF3447"/>
    <property type="match status" value="1"/>
</dbReference>
<accession>A0ABR2KA25</accession>
<dbReference type="Proteomes" id="UP001470230">
    <property type="component" value="Unassembled WGS sequence"/>
</dbReference>
<protein>
    <recommendedName>
        <fullName evidence="2">DUF3447 domain-containing protein</fullName>
    </recommendedName>
</protein>
<sequence length="453" mass="52775">MSTKIHDQFLKYNELQDLLLSMDDDEKISEVKNFIDENNLLKNKNKTLSTIRLIASVVVVKPNILNSAVKLLNLNQSFDLYKFKEFFSSDRIADDEIMARAQVILLLFSLSKHGDLIDKEKYCYSEKVLITPTEFITSNRMQLYDFKDILQLKDEEKIKKRNMLYPIHPIVEFIKNDDLNSLQSYISLNNFDIDQKIKKSLFDVHVILPNSTPLEISSFFGSINCFKFLINKSQNVNYRRLLSLSFAGGNYDIIHIIEKEIHDIESMKKNNSCLYNAILYFHNDLIEYVIQNYQVRIDAEAYIKCIYASNYGAMLKLHEIDDSDAINEFGKIGSTPIDIASFEGYIDFMKFLLLECKVDYKKLNSYGKTILQSASRSGKLYIVKYILKNKLVDPNDKGRFRLSAVRIARNYYNKDVMAVLKPISNDNLEEEEICEEDEDDDEDEDEDEQEEDV</sequence>
<evidence type="ECO:0000313" key="3">
    <source>
        <dbReference type="EMBL" id="KAK8887616.1"/>
    </source>
</evidence>
<gene>
    <name evidence="3" type="ORF">M9Y10_038668</name>
</gene>
<keyword evidence="4" id="KW-1185">Reference proteome</keyword>
<evidence type="ECO:0000256" key="1">
    <source>
        <dbReference type="SAM" id="MobiDB-lite"/>
    </source>
</evidence>
<comment type="caution">
    <text evidence="3">The sequence shown here is derived from an EMBL/GenBank/DDBJ whole genome shotgun (WGS) entry which is preliminary data.</text>
</comment>
<dbReference type="SUPFAM" id="SSF48403">
    <property type="entry name" value="Ankyrin repeat"/>
    <property type="match status" value="1"/>
</dbReference>
<dbReference type="EMBL" id="JAPFFF010000006">
    <property type="protein sequence ID" value="KAK8887616.1"/>
    <property type="molecule type" value="Genomic_DNA"/>
</dbReference>
<reference evidence="3 4" key="1">
    <citation type="submission" date="2024-04" db="EMBL/GenBank/DDBJ databases">
        <title>Tritrichomonas musculus Genome.</title>
        <authorList>
            <person name="Alves-Ferreira E."/>
            <person name="Grigg M."/>
            <person name="Lorenzi H."/>
            <person name="Galac M."/>
        </authorList>
    </citation>
    <scope>NUCLEOTIDE SEQUENCE [LARGE SCALE GENOMIC DNA]</scope>
    <source>
        <strain evidence="3 4">EAF2021</strain>
    </source>
</reference>
<proteinExistence type="predicted"/>
<dbReference type="InterPro" id="IPR036770">
    <property type="entry name" value="Ankyrin_rpt-contain_sf"/>
</dbReference>
<dbReference type="PANTHER" id="PTHR24159">
    <property type="match status" value="1"/>
</dbReference>
<evidence type="ECO:0000313" key="4">
    <source>
        <dbReference type="Proteomes" id="UP001470230"/>
    </source>
</evidence>